<dbReference type="EMBL" id="JAHSPG010000006">
    <property type="protein sequence ID" value="MBV4357480.1"/>
    <property type="molecule type" value="Genomic_DNA"/>
</dbReference>
<dbReference type="AlphaFoldDB" id="A0A9E2W2L9"/>
<evidence type="ECO:0000313" key="2">
    <source>
        <dbReference type="Proteomes" id="UP000812270"/>
    </source>
</evidence>
<gene>
    <name evidence="1" type="ORF">KTO63_10005</name>
</gene>
<dbReference type="RefSeq" id="WP_217791125.1">
    <property type="nucleotide sequence ID" value="NZ_JAHSPG010000006.1"/>
</dbReference>
<evidence type="ECO:0000313" key="1">
    <source>
        <dbReference type="EMBL" id="MBV4357480.1"/>
    </source>
</evidence>
<proteinExistence type="predicted"/>
<comment type="caution">
    <text evidence="1">The sequence shown here is derived from an EMBL/GenBank/DDBJ whole genome shotgun (WGS) entry which is preliminary data.</text>
</comment>
<sequence length="143" mass="16153">MKKLLPFIVIALANILTFTNIYGQTLKMQTPQLSDFNVQNYLPKLGSVQIKDNNATEKIAAPGPLAKKLLALQSQKGMLVTRNNYFDVYKLPIDGMPCVVPSNSICYKMNSPKMDYNAMIEPMPNSMQQQNWIPEKLKKESGR</sequence>
<name>A0A9E2W2L9_9BACT</name>
<protein>
    <submittedName>
        <fullName evidence="1">Uncharacterized protein</fullName>
    </submittedName>
</protein>
<organism evidence="1 2">
    <name type="scientific">Pinibacter aurantiacus</name>
    <dbReference type="NCBI Taxonomy" id="2851599"/>
    <lineage>
        <taxon>Bacteria</taxon>
        <taxon>Pseudomonadati</taxon>
        <taxon>Bacteroidota</taxon>
        <taxon>Chitinophagia</taxon>
        <taxon>Chitinophagales</taxon>
        <taxon>Chitinophagaceae</taxon>
        <taxon>Pinibacter</taxon>
    </lineage>
</organism>
<accession>A0A9E2W2L9</accession>
<dbReference type="Proteomes" id="UP000812270">
    <property type="component" value="Unassembled WGS sequence"/>
</dbReference>
<reference evidence="1" key="1">
    <citation type="submission" date="2021-06" db="EMBL/GenBank/DDBJ databases">
        <authorList>
            <person name="Huq M.A."/>
        </authorList>
    </citation>
    <scope>NUCLEOTIDE SEQUENCE</scope>
    <source>
        <strain evidence="1">MAH-26</strain>
    </source>
</reference>
<keyword evidence="2" id="KW-1185">Reference proteome</keyword>